<evidence type="ECO:0000256" key="1">
    <source>
        <dbReference type="ARBA" id="ARBA00022630"/>
    </source>
</evidence>
<protein>
    <submittedName>
        <fullName evidence="4">Pyridine nucleotide-disulfide oxidoreductase</fullName>
    </submittedName>
</protein>
<evidence type="ECO:0000259" key="3">
    <source>
        <dbReference type="Pfam" id="PF07992"/>
    </source>
</evidence>
<dbReference type="PANTHER" id="PTHR48105">
    <property type="entry name" value="THIOREDOXIN REDUCTASE 1-RELATED-RELATED"/>
    <property type="match status" value="1"/>
</dbReference>
<dbReference type="PRINTS" id="PR00368">
    <property type="entry name" value="FADPNR"/>
</dbReference>
<dbReference type="AlphaFoldDB" id="A0A0A2MIQ3"/>
<dbReference type="PRINTS" id="PR00469">
    <property type="entry name" value="PNDRDTASEII"/>
</dbReference>
<evidence type="ECO:0000256" key="2">
    <source>
        <dbReference type="ARBA" id="ARBA00023002"/>
    </source>
</evidence>
<proteinExistence type="predicted"/>
<dbReference type="EMBL" id="JRLY01000009">
    <property type="protein sequence ID" value="KGO92522.1"/>
    <property type="molecule type" value="Genomic_DNA"/>
</dbReference>
<sequence length="302" mass="33172">MKLEQLYDVIIIGGSYAGLSAAMALGRSMRRVLVIDSGNPCNTKAPQAHNFITNDGSSPTDLSNRARAQVLAYPTVRFLDALAEEVLPNGTTFEVLTTDNQNFTAHKIIFATGVTDLIPNIPGFAECWGISILHCPYCHGYEHNNKVTGIIGNGDMGFELTKVIRNWTDKLTLYTNGTSTLSPQEVMKLNSHNIVVVENEIDYIEESGGIIKKLHFKDTESDSPEVIYTQLPFNQQCNIPEKLGLQFTEKGFIYISKCMETSIPGIYAAGDCLSLYRSIAHAVASGNKVGALVNKSLIDERF</sequence>
<keyword evidence="2" id="KW-0560">Oxidoreductase</keyword>
<dbReference type="SUPFAM" id="SSF51905">
    <property type="entry name" value="FAD/NAD(P)-binding domain"/>
    <property type="match status" value="2"/>
</dbReference>
<dbReference type="InterPro" id="IPR036188">
    <property type="entry name" value="FAD/NAD-bd_sf"/>
</dbReference>
<gene>
    <name evidence="4" type="ORF">Q766_12120</name>
</gene>
<dbReference type="Proteomes" id="UP000030111">
    <property type="component" value="Unassembled WGS sequence"/>
</dbReference>
<name>A0A0A2MIQ3_9FLAO</name>
<dbReference type="GO" id="GO:0016491">
    <property type="term" value="F:oxidoreductase activity"/>
    <property type="evidence" value="ECO:0007669"/>
    <property type="project" value="UniProtKB-KW"/>
</dbReference>
<dbReference type="RefSeq" id="WP_026991445.1">
    <property type="nucleotide sequence ID" value="NZ_AUGP01000029.1"/>
</dbReference>
<dbReference type="eggNOG" id="COG0492">
    <property type="taxonomic scope" value="Bacteria"/>
</dbReference>
<evidence type="ECO:0000313" key="5">
    <source>
        <dbReference type="Proteomes" id="UP000030111"/>
    </source>
</evidence>
<dbReference type="STRING" id="1121898.GCA_000422725_03478"/>
<feature type="domain" description="FAD/NAD(P)-binding" evidence="3">
    <location>
        <begin position="7"/>
        <end position="286"/>
    </location>
</feature>
<dbReference type="Gene3D" id="3.50.50.60">
    <property type="entry name" value="FAD/NAD(P)-binding domain"/>
    <property type="match status" value="2"/>
</dbReference>
<evidence type="ECO:0000313" key="4">
    <source>
        <dbReference type="EMBL" id="KGO92522.1"/>
    </source>
</evidence>
<reference evidence="4 5" key="1">
    <citation type="submission" date="2013-09" db="EMBL/GenBank/DDBJ databases">
        <authorList>
            <person name="Zeng Z."/>
            <person name="Chen C."/>
        </authorList>
    </citation>
    <scope>NUCLEOTIDE SEQUENCE [LARGE SCALE GENOMIC DNA]</scope>
    <source>
        <strain evidence="4 5">WB 4.1-42</strain>
    </source>
</reference>
<dbReference type="InterPro" id="IPR050097">
    <property type="entry name" value="Ferredoxin-NADP_redctase_2"/>
</dbReference>
<organism evidence="4 5">
    <name type="scientific">Flavobacterium subsaxonicum WB 4.1-42 = DSM 21790</name>
    <dbReference type="NCBI Taxonomy" id="1121898"/>
    <lineage>
        <taxon>Bacteria</taxon>
        <taxon>Pseudomonadati</taxon>
        <taxon>Bacteroidota</taxon>
        <taxon>Flavobacteriia</taxon>
        <taxon>Flavobacteriales</taxon>
        <taxon>Flavobacteriaceae</taxon>
        <taxon>Flavobacterium</taxon>
    </lineage>
</organism>
<dbReference type="OrthoDB" id="9806179at2"/>
<comment type="caution">
    <text evidence="4">The sequence shown here is derived from an EMBL/GenBank/DDBJ whole genome shotgun (WGS) entry which is preliminary data.</text>
</comment>
<dbReference type="Pfam" id="PF07992">
    <property type="entry name" value="Pyr_redox_2"/>
    <property type="match status" value="1"/>
</dbReference>
<accession>A0A0A2MIQ3</accession>
<keyword evidence="1" id="KW-0285">Flavoprotein</keyword>
<dbReference type="InterPro" id="IPR023753">
    <property type="entry name" value="FAD/NAD-binding_dom"/>
</dbReference>
<keyword evidence="5" id="KW-1185">Reference proteome</keyword>